<comment type="caution">
    <text evidence="1">The sequence shown here is derived from an EMBL/GenBank/DDBJ whole genome shotgun (WGS) entry which is preliminary data.</text>
</comment>
<accession>A0A2A2M2S2</accession>
<dbReference type="EMBL" id="LIAE01006042">
    <property type="protein sequence ID" value="PAV92748.1"/>
    <property type="molecule type" value="Genomic_DNA"/>
</dbReference>
<organism evidence="1 2">
    <name type="scientific">Diploscapter pachys</name>
    <dbReference type="NCBI Taxonomy" id="2018661"/>
    <lineage>
        <taxon>Eukaryota</taxon>
        <taxon>Metazoa</taxon>
        <taxon>Ecdysozoa</taxon>
        <taxon>Nematoda</taxon>
        <taxon>Chromadorea</taxon>
        <taxon>Rhabditida</taxon>
        <taxon>Rhabditina</taxon>
        <taxon>Rhabditomorpha</taxon>
        <taxon>Rhabditoidea</taxon>
        <taxon>Rhabditidae</taxon>
        <taxon>Diploscapter</taxon>
    </lineage>
</organism>
<name>A0A2A2M2S2_9BILA</name>
<dbReference type="AlphaFoldDB" id="A0A2A2M2S2"/>
<evidence type="ECO:0000313" key="2">
    <source>
        <dbReference type="Proteomes" id="UP000218231"/>
    </source>
</evidence>
<sequence>MIGEGAAHRLARAAHGVARTLCGIVHGVAAGFRGIVGGMGVVRHCASPVMTSGWYGTNVLPRFFAPLPACADAGGG</sequence>
<reference evidence="1 2" key="1">
    <citation type="journal article" date="2017" name="Curr. Biol.">
        <title>Genome architecture and evolution of a unichromosomal asexual nematode.</title>
        <authorList>
            <person name="Fradin H."/>
            <person name="Zegar C."/>
            <person name="Gutwein M."/>
            <person name="Lucas J."/>
            <person name="Kovtun M."/>
            <person name="Corcoran D."/>
            <person name="Baugh L.R."/>
            <person name="Kiontke K."/>
            <person name="Gunsalus K."/>
            <person name="Fitch D.H."/>
            <person name="Piano F."/>
        </authorList>
    </citation>
    <scope>NUCLEOTIDE SEQUENCE [LARGE SCALE GENOMIC DNA]</scope>
    <source>
        <strain evidence="1">PF1309</strain>
    </source>
</reference>
<proteinExistence type="predicted"/>
<protein>
    <submittedName>
        <fullName evidence="1">Uncharacterized protein</fullName>
    </submittedName>
</protein>
<keyword evidence="2" id="KW-1185">Reference proteome</keyword>
<gene>
    <name evidence="1" type="ORF">WR25_23691</name>
</gene>
<dbReference type="Proteomes" id="UP000218231">
    <property type="component" value="Unassembled WGS sequence"/>
</dbReference>
<evidence type="ECO:0000313" key="1">
    <source>
        <dbReference type="EMBL" id="PAV92748.1"/>
    </source>
</evidence>